<evidence type="ECO:0000256" key="3">
    <source>
        <dbReference type="ARBA" id="ARBA00023015"/>
    </source>
</evidence>
<dbReference type="InterPro" id="IPR009057">
    <property type="entry name" value="Homeodomain-like_sf"/>
</dbReference>
<reference evidence="7 10" key="2">
    <citation type="submission" date="2018-03" db="EMBL/GenBank/DDBJ databases">
        <title>Draft genome sequence of the type strain of Pseudomonas palleroniana LMG 23076, isolated from rice in Cameroon.</title>
        <authorList>
            <person name="Tambong J.T."/>
        </authorList>
    </citation>
    <scope>NUCLEOTIDE SEQUENCE [LARGE SCALE GENOMIC DNA]</scope>
    <source>
        <strain evidence="7 10">LMG 23076</strain>
    </source>
</reference>
<evidence type="ECO:0000313" key="8">
    <source>
        <dbReference type="EMBL" id="SEF02291.1"/>
    </source>
</evidence>
<dbReference type="GO" id="GO:0006355">
    <property type="term" value="P:regulation of DNA-templated transcription"/>
    <property type="evidence" value="ECO:0007669"/>
    <property type="project" value="InterPro"/>
</dbReference>
<reference evidence="8 9" key="1">
    <citation type="submission" date="2016-10" db="EMBL/GenBank/DDBJ databases">
        <authorList>
            <person name="de Groot N.N."/>
        </authorList>
    </citation>
    <scope>NUCLEOTIDE SEQUENCE [LARGE SCALE GENOMIC DNA]</scope>
    <source>
        <strain evidence="8 9">BS3265</strain>
    </source>
</reference>
<dbReference type="InterPro" id="IPR027417">
    <property type="entry name" value="P-loop_NTPase"/>
</dbReference>
<dbReference type="InterPro" id="IPR025662">
    <property type="entry name" value="Sigma_54_int_dom_ATP-bd_1"/>
</dbReference>
<reference evidence="6 11" key="3">
    <citation type="submission" date="2019-09" db="EMBL/GenBank/DDBJ databases">
        <title>Draft genome sequences of 48 bacterial type strains from the CCUG.</title>
        <authorList>
            <person name="Tunovic T."/>
            <person name="Pineiro-Iglesias B."/>
            <person name="Unosson C."/>
            <person name="Inganas E."/>
            <person name="Ohlen M."/>
            <person name="Cardew S."/>
            <person name="Jensie-Markopoulos S."/>
            <person name="Salva-Serra F."/>
            <person name="Jaen-Luchoro D."/>
            <person name="Karlsson R."/>
            <person name="Svensson-Stadler L."/>
            <person name="Chun J."/>
            <person name="Moore E."/>
        </authorList>
    </citation>
    <scope>NUCLEOTIDE SEQUENCE [LARGE SCALE GENOMIC DNA]</scope>
    <source>
        <strain evidence="6 11">CCUG 51524</strain>
    </source>
</reference>
<dbReference type="InterPro" id="IPR003593">
    <property type="entry name" value="AAA+_ATPase"/>
</dbReference>
<evidence type="ECO:0000313" key="9">
    <source>
        <dbReference type="Proteomes" id="UP000199129"/>
    </source>
</evidence>
<dbReference type="EMBL" id="VZPQ01000001">
    <property type="protein sequence ID" value="KAB0570161.1"/>
    <property type="molecule type" value="Genomic_DNA"/>
</dbReference>
<evidence type="ECO:0000313" key="6">
    <source>
        <dbReference type="EMBL" id="KAB0570161.1"/>
    </source>
</evidence>
<dbReference type="PANTHER" id="PTHR32071">
    <property type="entry name" value="TRANSCRIPTIONAL REGULATORY PROTEIN"/>
    <property type="match status" value="1"/>
</dbReference>
<dbReference type="CDD" id="cd00009">
    <property type="entry name" value="AAA"/>
    <property type="match status" value="1"/>
</dbReference>
<dbReference type="Gene3D" id="3.40.50.300">
    <property type="entry name" value="P-loop containing nucleotide triphosphate hydrolases"/>
    <property type="match status" value="1"/>
</dbReference>
<accession>A0A1H5NN44</accession>
<dbReference type="Pfam" id="PF25601">
    <property type="entry name" value="AAA_lid_14"/>
    <property type="match status" value="1"/>
</dbReference>
<dbReference type="EMBL" id="PYWX01000071">
    <property type="protein sequence ID" value="PTC22097.1"/>
    <property type="molecule type" value="Genomic_DNA"/>
</dbReference>
<dbReference type="Proteomes" id="UP000199129">
    <property type="component" value="Unassembled WGS sequence"/>
</dbReference>
<dbReference type="InterPro" id="IPR029016">
    <property type="entry name" value="GAF-like_dom_sf"/>
</dbReference>
<dbReference type="Gene3D" id="1.10.10.60">
    <property type="entry name" value="Homeodomain-like"/>
    <property type="match status" value="1"/>
</dbReference>
<dbReference type="InterPro" id="IPR002078">
    <property type="entry name" value="Sigma_54_int"/>
</dbReference>
<gene>
    <name evidence="7" type="ORF">C9383_24625</name>
    <name evidence="6" type="ORF">F7R03_03295</name>
    <name evidence="8" type="ORF">SAMN04490198_4425</name>
</gene>
<dbReference type="InterPro" id="IPR025943">
    <property type="entry name" value="Sigma_54_int_dom_ATP-bd_2"/>
</dbReference>
<dbReference type="SUPFAM" id="SSF52540">
    <property type="entry name" value="P-loop containing nucleoside triphosphate hydrolases"/>
    <property type="match status" value="1"/>
</dbReference>
<proteinExistence type="predicted"/>
<evidence type="ECO:0000313" key="11">
    <source>
        <dbReference type="Proteomes" id="UP000423257"/>
    </source>
</evidence>
<evidence type="ECO:0000259" key="5">
    <source>
        <dbReference type="PROSITE" id="PS50045"/>
    </source>
</evidence>
<name>A0A1H5NN44_9PSED</name>
<protein>
    <submittedName>
        <fullName evidence="6">Sigma-54-dependent Fis family transcriptional regulator</fullName>
    </submittedName>
    <submittedName>
        <fullName evidence="8">Transcriptional regulator of acetoin/glycerol metabolism</fullName>
    </submittedName>
</protein>
<keyword evidence="4" id="KW-0804">Transcription</keyword>
<dbReference type="GO" id="GO:0043565">
    <property type="term" value="F:sequence-specific DNA binding"/>
    <property type="evidence" value="ECO:0007669"/>
    <property type="project" value="InterPro"/>
</dbReference>
<keyword evidence="1" id="KW-0547">Nucleotide-binding</keyword>
<evidence type="ECO:0000256" key="1">
    <source>
        <dbReference type="ARBA" id="ARBA00022741"/>
    </source>
</evidence>
<evidence type="ECO:0000313" key="10">
    <source>
        <dbReference type="Proteomes" id="UP000240476"/>
    </source>
</evidence>
<dbReference type="SMART" id="SM00382">
    <property type="entry name" value="AAA"/>
    <property type="match status" value="1"/>
</dbReference>
<dbReference type="PANTHER" id="PTHR32071:SF77">
    <property type="entry name" value="TRANSCRIPTIONAL REGULATORY PROTEIN"/>
    <property type="match status" value="1"/>
</dbReference>
<dbReference type="Proteomes" id="UP000240476">
    <property type="component" value="Unassembled WGS sequence"/>
</dbReference>
<dbReference type="SUPFAM" id="SSF46689">
    <property type="entry name" value="Homeodomain-like"/>
    <property type="match status" value="1"/>
</dbReference>
<dbReference type="Gene3D" id="1.10.8.60">
    <property type="match status" value="1"/>
</dbReference>
<dbReference type="RefSeq" id="WP_090370339.1">
    <property type="nucleotide sequence ID" value="NZ_FNUA01000002.1"/>
</dbReference>
<dbReference type="Pfam" id="PF00158">
    <property type="entry name" value="Sigma54_activat"/>
    <property type="match status" value="1"/>
</dbReference>
<organism evidence="8 9">
    <name type="scientific">Pseudomonas palleroniana</name>
    <dbReference type="NCBI Taxonomy" id="191390"/>
    <lineage>
        <taxon>Bacteria</taxon>
        <taxon>Pseudomonadati</taxon>
        <taxon>Pseudomonadota</taxon>
        <taxon>Gammaproteobacteria</taxon>
        <taxon>Pseudomonadales</taxon>
        <taxon>Pseudomonadaceae</taxon>
        <taxon>Pseudomonas</taxon>
    </lineage>
</organism>
<dbReference type="Gene3D" id="3.30.450.40">
    <property type="match status" value="1"/>
</dbReference>
<evidence type="ECO:0000256" key="4">
    <source>
        <dbReference type="ARBA" id="ARBA00023163"/>
    </source>
</evidence>
<dbReference type="PROSITE" id="PS50045">
    <property type="entry name" value="SIGMA54_INTERACT_4"/>
    <property type="match status" value="1"/>
</dbReference>
<feature type="domain" description="Sigma-54 factor interaction" evidence="5">
    <location>
        <begin position="318"/>
        <end position="538"/>
    </location>
</feature>
<dbReference type="InterPro" id="IPR002197">
    <property type="entry name" value="HTH_Fis"/>
</dbReference>
<dbReference type="GO" id="GO:0005524">
    <property type="term" value="F:ATP binding"/>
    <property type="evidence" value="ECO:0007669"/>
    <property type="project" value="UniProtKB-KW"/>
</dbReference>
<dbReference type="PROSITE" id="PS00675">
    <property type="entry name" value="SIGMA54_INTERACT_1"/>
    <property type="match status" value="1"/>
</dbReference>
<dbReference type="EMBL" id="FNUA01000002">
    <property type="protein sequence ID" value="SEF02291.1"/>
    <property type="molecule type" value="Genomic_DNA"/>
</dbReference>
<evidence type="ECO:0000256" key="2">
    <source>
        <dbReference type="ARBA" id="ARBA00022840"/>
    </source>
</evidence>
<keyword evidence="10" id="KW-1185">Reference proteome</keyword>
<dbReference type="InterPro" id="IPR058031">
    <property type="entry name" value="AAA_lid_NorR"/>
</dbReference>
<dbReference type="PROSITE" id="PS00676">
    <property type="entry name" value="SIGMA54_INTERACT_2"/>
    <property type="match status" value="1"/>
</dbReference>
<dbReference type="AlphaFoldDB" id="A0A1H5NN44"/>
<sequence length="609" mass="67432">MAAPLAHDTLIQESWRRCRAFGLDHQSAPSFDLLPAEGISQLLESQHSLVQTTHQEVLPYYENILSNSNCLIMLADNQGQVLTSWGTQRFITPTLARGFNAGASWQERATGTNAIGTALACAQAVHIEHDEHFLKANRFMTGSAAPIFDAQREIIAVLDVSSDSYLPPSHTLGMVKMMSQTVENRLILNLFRGEHFQLTFNTGLNNLDSQWAGLLIFDESGQVLSANRRADNLLGISLSRVMIDSLFKVSLLELLNQPEGLPFSLQAAGRNRFQCVLKRPKKTPVHARVFTAPAPSEPTSASPSGIGLNALHFGDTRVEKAVRQAERLLEKDIPLLIHGETGVGKEVFVKALHLASSRSRQAFIAVNCAAIPAELVESELFGYEKGAFTGASQKGSIGLIRKADKGTLFLDEIGDMPLPTQARLLRVLQERCVQPVGSSQLFPVDLRILSATNRVLREWVQAGRFREDLYYRIGGLALELPPLRERADKQALFQQLWQQHREPSQRAGLSAEVLRLFEQHPWPGNLRQASSVLQVALAMAEDQPVRPEHLPDDFFVDLKGASPPPQAYPVDDLDLTQRLRAVGGNISHLARELGVSRNTLYKRLRQNDG</sequence>
<dbReference type="Pfam" id="PF02954">
    <property type="entry name" value="HTH_8"/>
    <property type="match status" value="1"/>
</dbReference>
<keyword evidence="2" id="KW-0067">ATP-binding</keyword>
<keyword evidence="3" id="KW-0805">Transcription regulation</keyword>
<dbReference type="Proteomes" id="UP000423257">
    <property type="component" value="Unassembled WGS sequence"/>
</dbReference>
<dbReference type="FunFam" id="3.40.50.300:FF:000006">
    <property type="entry name" value="DNA-binding transcriptional regulator NtrC"/>
    <property type="match status" value="1"/>
</dbReference>
<evidence type="ECO:0000313" key="7">
    <source>
        <dbReference type="EMBL" id="PTC22097.1"/>
    </source>
</evidence>